<proteinExistence type="predicted"/>
<protein>
    <recommendedName>
        <fullName evidence="5">DUF5667 domain-containing protein</fullName>
    </recommendedName>
</protein>
<keyword evidence="2" id="KW-0732">Signal</keyword>
<evidence type="ECO:0000256" key="2">
    <source>
        <dbReference type="SAM" id="SignalP"/>
    </source>
</evidence>
<organism evidence="3 4">
    <name type="scientific">Candidatus Sungiibacteriota bacterium</name>
    <dbReference type="NCBI Taxonomy" id="2750080"/>
    <lineage>
        <taxon>Bacteria</taxon>
        <taxon>Candidatus Sungiibacteriota</taxon>
    </lineage>
</organism>
<accession>A0A9D6LQK4</accession>
<comment type="caution">
    <text evidence="3">The sequence shown here is derived from an EMBL/GenBank/DDBJ whole genome shotgun (WGS) entry which is preliminary data.</text>
</comment>
<dbReference type="EMBL" id="JACQCQ010000002">
    <property type="protein sequence ID" value="MBI3627246.1"/>
    <property type="molecule type" value="Genomic_DNA"/>
</dbReference>
<evidence type="ECO:0008006" key="5">
    <source>
        <dbReference type="Google" id="ProtNLM"/>
    </source>
</evidence>
<evidence type="ECO:0000313" key="3">
    <source>
        <dbReference type="EMBL" id="MBI3627246.1"/>
    </source>
</evidence>
<dbReference type="Proteomes" id="UP000808388">
    <property type="component" value="Unassembled WGS sequence"/>
</dbReference>
<reference evidence="3" key="1">
    <citation type="submission" date="2020-07" db="EMBL/GenBank/DDBJ databases">
        <title>Huge and variable diversity of episymbiotic CPR bacteria and DPANN archaea in groundwater ecosystems.</title>
        <authorList>
            <person name="He C.Y."/>
            <person name="Keren R."/>
            <person name="Whittaker M."/>
            <person name="Farag I.F."/>
            <person name="Doudna J."/>
            <person name="Cate J.H.D."/>
            <person name="Banfield J.F."/>
        </authorList>
    </citation>
    <scope>NUCLEOTIDE SEQUENCE</scope>
    <source>
        <strain evidence="3">NC_groundwater_972_Pr1_S-0.2um_49_27</strain>
    </source>
</reference>
<gene>
    <name evidence="3" type="ORF">HY220_00640</name>
</gene>
<name>A0A9D6LQK4_9BACT</name>
<dbReference type="Gene3D" id="1.20.120.330">
    <property type="entry name" value="Nucleotidyltransferases domain 2"/>
    <property type="match status" value="1"/>
</dbReference>
<feature type="coiled-coil region" evidence="1">
    <location>
        <begin position="108"/>
        <end position="169"/>
    </location>
</feature>
<dbReference type="AlphaFoldDB" id="A0A9D6LQK4"/>
<feature type="chain" id="PRO_5038658297" description="DUF5667 domain-containing protein" evidence="2">
    <location>
        <begin position="25"/>
        <end position="202"/>
    </location>
</feature>
<evidence type="ECO:0000256" key="1">
    <source>
        <dbReference type="SAM" id="Coils"/>
    </source>
</evidence>
<sequence length="202" mass="21795">MKSSHIGIGIIFSFLLASPLAVMAEGTTTTTITASSTPYTVMRQNIRAKIEEKKASLTKKFGEAKLQRVEKLAEAMFRKFEASAHQMETLSGKIGRKLSSFGSKGADVTAAKAQLDTANGLIEAAKQKLEDAKNQLTKTLDASNPLASYKNVQTLLNDVRDSLKTARKNLDMVLPLVIRGYKTASTTPAMTASTTASTSRSY</sequence>
<feature type="signal peptide" evidence="2">
    <location>
        <begin position="1"/>
        <end position="24"/>
    </location>
</feature>
<keyword evidence="1" id="KW-0175">Coiled coil</keyword>
<evidence type="ECO:0000313" key="4">
    <source>
        <dbReference type="Proteomes" id="UP000808388"/>
    </source>
</evidence>